<dbReference type="Pfam" id="PF08276">
    <property type="entry name" value="PAN_2"/>
    <property type="match status" value="1"/>
</dbReference>
<dbReference type="InterPro" id="IPR008271">
    <property type="entry name" value="Ser/Thr_kinase_AS"/>
</dbReference>
<comment type="catalytic activity">
    <reaction evidence="19">
        <text>L-seryl-[protein] + ATP = O-phospho-L-seryl-[protein] + ADP + H(+)</text>
        <dbReference type="Rhea" id="RHEA:17989"/>
        <dbReference type="Rhea" id="RHEA-COMP:9863"/>
        <dbReference type="Rhea" id="RHEA-COMP:11604"/>
        <dbReference type="ChEBI" id="CHEBI:15378"/>
        <dbReference type="ChEBI" id="CHEBI:29999"/>
        <dbReference type="ChEBI" id="CHEBI:30616"/>
        <dbReference type="ChEBI" id="CHEBI:83421"/>
        <dbReference type="ChEBI" id="CHEBI:456216"/>
        <dbReference type="EC" id="2.7.11.1"/>
    </reaction>
</comment>
<dbReference type="SUPFAM" id="SSF51110">
    <property type="entry name" value="alpha-D-mannose-specific plant lectins"/>
    <property type="match status" value="1"/>
</dbReference>
<gene>
    <name evidence="24" type="ORF">CCACVL1_06952</name>
</gene>
<dbReference type="Gene3D" id="1.10.510.10">
    <property type="entry name" value="Transferase(Phosphotransferase) domain 1"/>
    <property type="match status" value="1"/>
</dbReference>
<feature type="compositionally biased region" description="Low complexity" evidence="20">
    <location>
        <begin position="45"/>
        <end position="62"/>
    </location>
</feature>
<organism evidence="24 25">
    <name type="scientific">Corchorus capsularis</name>
    <name type="common">Jute</name>
    <dbReference type="NCBI Taxonomy" id="210143"/>
    <lineage>
        <taxon>Eukaryota</taxon>
        <taxon>Viridiplantae</taxon>
        <taxon>Streptophyta</taxon>
        <taxon>Embryophyta</taxon>
        <taxon>Tracheophyta</taxon>
        <taxon>Spermatophyta</taxon>
        <taxon>Magnoliopsida</taxon>
        <taxon>eudicotyledons</taxon>
        <taxon>Gunneridae</taxon>
        <taxon>Pentapetalae</taxon>
        <taxon>rosids</taxon>
        <taxon>malvids</taxon>
        <taxon>Malvales</taxon>
        <taxon>Malvaceae</taxon>
        <taxon>Grewioideae</taxon>
        <taxon>Apeibeae</taxon>
        <taxon>Corchorus</taxon>
    </lineage>
</organism>
<dbReference type="GO" id="GO:0005524">
    <property type="term" value="F:ATP binding"/>
    <property type="evidence" value="ECO:0007669"/>
    <property type="project" value="UniProtKB-KW"/>
</dbReference>
<keyword evidence="11" id="KW-0418">Kinase</keyword>
<dbReference type="FunFam" id="3.30.200.20:FF:000195">
    <property type="entry name" value="G-type lectin S-receptor-like serine/threonine-protein kinase"/>
    <property type="match status" value="1"/>
</dbReference>
<dbReference type="GO" id="GO:0048544">
    <property type="term" value="P:recognition of pollen"/>
    <property type="evidence" value="ECO:0007669"/>
    <property type="project" value="InterPro"/>
</dbReference>
<evidence type="ECO:0000313" key="25">
    <source>
        <dbReference type="Proteomes" id="UP000188268"/>
    </source>
</evidence>
<dbReference type="PROSITE" id="PS50927">
    <property type="entry name" value="BULB_LECTIN"/>
    <property type="match status" value="1"/>
</dbReference>
<dbReference type="InterPro" id="IPR001480">
    <property type="entry name" value="Bulb-type_lectin_dom"/>
</dbReference>
<feature type="domain" description="Protein kinase" evidence="21">
    <location>
        <begin position="905"/>
        <end position="1194"/>
    </location>
</feature>
<keyword evidence="8" id="KW-0732">Signal</keyword>
<keyword evidence="14" id="KW-0472">Membrane</keyword>
<dbReference type="Gene3D" id="2.90.10.10">
    <property type="entry name" value="Bulb-type lectin domain"/>
    <property type="match status" value="1"/>
</dbReference>
<dbReference type="InterPro" id="IPR001245">
    <property type="entry name" value="Ser-Thr/Tyr_kinase_cat_dom"/>
</dbReference>
<evidence type="ECO:0000256" key="17">
    <source>
        <dbReference type="ARBA" id="ARBA00023180"/>
    </source>
</evidence>
<evidence type="ECO:0000259" key="21">
    <source>
        <dbReference type="PROSITE" id="PS50011"/>
    </source>
</evidence>
<dbReference type="GO" id="GO:0030246">
    <property type="term" value="F:carbohydrate binding"/>
    <property type="evidence" value="ECO:0007669"/>
    <property type="project" value="UniProtKB-KW"/>
</dbReference>
<dbReference type="PROSITE" id="PS00108">
    <property type="entry name" value="PROTEIN_KINASE_ST"/>
    <property type="match status" value="1"/>
</dbReference>
<feature type="domain" description="Bulb-type lectin" evidence="22">
    <location>
        <begin position="428"/>
        <end position="551"/>
    </location>
</feature>
<accession>A0A1R3JAU6</accession>
<dbReference type="GO" id="GO:0004674">
    <property type="term" value="F:protein serine/threonine kinase activity"/>
    <property type="evidence" value="ECO:0007669"/>
    <property type="project" value="UniProtKB-KW"/>
</dbReference>
<evidence type="ECO:0000256" key="1">
    <source>
        <dbReference type="ARBA" id="ARBA00004251"/>
    </source>
</evidence>
<keyword evidence="4" id="KW-0723">Serine/threonine-protein kinase</keyword>
<protein>
    <recommendedName>
        <fullName evidence="2">non-specific serine/threonine protein kinase</fullName>
        <ecNumber evidence="2">2.7.11.1</ecNumber>
    </recommendedName>
</protein>
<keyword evidence="13" id="KW-1133">Transmembrane helix</keyword>
<keyword evidence="10" id="KW-0547">Nucleotide-binding</keyword>
<dbReference type="EMBL" id="AWWV01008262">
    <property type="protein sequence ID" value="OMO91954.1"/>
    <property type="molecule type" value="Genomic_DNA"/>
</dbReference>
<evidence type="ECO:0000256" key="9">
    <source>
        <dbReference type="ARBA" id="ARBA00022734"/>
    </source>
</evidence>
<dbReference type="GO" id="GO:0045087">
    <property type="term" value="P:innate immune response"/>
    <property type="evidence" value="ECO:0007669"/>
    <property type="project" value="UniProtKB-ARBA"/>
</dbReference>
<dbReference type="InterPro" id="IPR000719">
    <property type="entry name" value="Prot_kinase_dom"/>
</dbReference>
<evidence type="ECO:0000313" key="24">
    <source>
        <dbReference type="EMBL" id="OMO91954.1"/>
    </source>
</evidence>
<dbReference type="OrthoDB" id="1934880at2759"/>
<dbReference type="Pfam" id="PF11883">
    <property type="entry name" value="DUF3403"/>
    <property type="match status" value="1"/>
</dbReference>
<keyword evidence="16" id="KW-0675">Receptor</keyword>
<keyword evidence="6" id="KW-0808">Transferase</keyword>
<evidence type="ECO:0000256" key="19">
    <source>
        <dbReference type="ARBA" id="ARBA00048679"/>
    </source>
</evidence>
<name>A0A1R3JAU6_COCAP</name>
<keyword evidence="17" id="KW-0325">Glycoprotein</keyword>
<keyword evidence="12" id="KW-0067">ATP-binding</keyword>
<dbReference type="InterPro" id="IPR005135">
    <property type="entry name" value="Endo/exonuclease/phosphatase"/>
</dbReference>
<evidence type="ECO:0000256" key="20">
    <source>
        <dbReference type="SAM" id="MobiDB-lite"/>
    </source>
</evidence>
<dbReference type="CDD" id="cd14066">
    <property type="entry name" value="STKc_IRAK"/>
    <property type="match status" value="1"/>
</dbReference>
<comment type="catalytic activity">
    <reaction evidence="18">
        <text>L-threonyl-[protein] + ATP = O-phospho-L-threonyl-[protein] + ADP + H(+)</text>
        <dbReference type="Rhea" id="RHEA:46608"/>
        <dbReference type="Rhea" id="RHEA-COMP:11060"/>
        <dbReference type="Rhea" id="RHEA-COMP:11605"/>
        <dbReference type="ChEBI" id="CHEBI:15378"/>
        <dbReference type="ChEBI" id="CHEBI:30013"/>
        <dbReference type="ChEBI" id="CHEBI:30616"/>
        <dbReference type="ChEBI" id="CHEBI:61977"/>
        <dbReference type="ChEBI" id="CHEBI:456216"/>
        <dbReference type="EC" id="2.7.11.1"/>
    </reaction>
</comment>
<evidence type="ECO:0000259" key="22">
    <source>
        <dbReference type="PROSITE" id="PS50927"/>
    </source>
</evidence>
<dbReference type="PANTHER" id="PTHR27002">
    <property type="entry name" value="RECEPTOR-LIKE SERINE/THREONINE-PROTEIN KINASE SD1-8"/>
    <property type="match status" value="1"/>
</dbReference>
<dbReference type="STRING" id="210143.A0A1R3JAU6"/>
<evidence type="ECO:0000256" key="3">
    <source>
        <dbReference type="ARBA" id="ARBA00022475"/>
    </source>
</evidence>
<dbReference type="AlphaFoldDB" id="A0A1R3JAU6"/>
<evidence type="ECO:0000256" key="5">
    <source>
        <dbReference type="ARBA" id="ARBA00022553"/>
    </source>
</evidence>
<dbReference type="SUPFAM" id="SSF56219">
    <property type="entry name" value="DNase I-like"/>
    <property type="match status" value="1"/>
</dbReference>
<comment type="subcellular location">
    <subcellularLocation>
        <location evidence="1">Cell membrane</location>
        <topology evidence="1">Single-pass type I membrane protein</topology>
    </subcellularLocation>
</comment>
<evidence type="ECO:0000256" key="11">
    <source>
        <dbReference type="ARBA" id="ARBA00022777"/>
    </source>
</evidence>
<dbReference type="Pfam" id="PF00954">
    <property type="entry name" value="S_locus_glycop"/>
    <property type="match status" value="1"/>
</dbReference>
<dbReference type="FunFam" id="1.10.510.10:FF:000345">
    <property type="entry name" value="G-type lectin S-receptor-like serine/threonine-protein kinase"/>
    <property type="match status" value="1"/>
</dbReference>
<evidence type="ECO:0000256" key="15">
    <source>
        <dbReference type="ARBA" id="ARBA00023157"/>
    </source>
</evidence>
<feature type="region of interest" description="Disordered" evidence="20">
    <location>
        <begin position="45"/>
        <end position="69"/>
    </location>
</feature>
<feature type="domain" description="Apple" evidence="23">
    <location>
        <begin position="744"/>
        <end position="831"/>
    </location>
</feature>
<dbReference type="InterPro" id="IPR036691">
    <property type="entry name" value="Endo/exonu/phosph_ase_sf"/>
</dbReference>
<dbReference type="SMART" id="SM00220">
    <property type="entry name" value="S_TKc"/>
    <property type="match status" value="1"/>
</dbReference>
<dbReference type="InterPro" id="IPR003609">
    <property type="entry name" value="Pan_app"/>
</dbReference>
<keyword evidence="15" id="KW-1015">Disulfide bond</keyword>
<dbReference type="PANTHER" id="PTHR27002:SF950">
    <property type="entry name" value="PROTEIN KINASE DOMAIN-CONTAINING PROTEIN"/>
    <property type="match status" value="1"/>
</dbReference>
<evidence type="ECO:0000256" key="18">
    <source>
        <dbReference type="ARBA" id="ARBA00047899"/>
    </source>
</evidence>
<evidence type="ECO:0000256" key="10">
    <source>
        <dbReference type="ARBA" id="ARBA00022741"/>
    </source>
</evidence>
<evidence type="ECO:0000256" key="6">
    <source>
        <dbReference type="ARBA" id="ARBA00022679"/>
    </source>
</evidence>
<evidence type="ECO:0000256" key="8">
    <source>
        <dbReference type="ARBA" id="ARBA00022729"/>
    </source>
</evidence>
<proteinExistence type="predicted"/>
<dbReference type="Proteomes" id="UP000188268">
    <property type="component" value="Unassembled WGS sequence"/>
</dbReference>
<dbReference type="FunFam" id="2.90.10.10:FF:000005">
    <property type="entry name" value="G-type lectin S-receptor-like serine/threonine-protein kinase"/>
    <property type="match status" value="1"/>
</dbReference>
<evidence type="ECO:0000256" key="7">
    <source>
        <dbReference type="ARBA" id="ARBA00022692"/>
    </source>
</evidence>
<reference evidence="24 25" key="1">
    <citation type="submission" date="2013-09" db="EMBL/GenBank/DDBJ databases">
        <title>Corchorus capsularis genome sequencing.</title>
        <authorList>
            <person name="Alam M."/>
            <person name="Haque M.S."/>
            <person name="Islam M.S."/>
            <person name="Emdad E.M."/>
            <person name="Islam M.M."/>
            <person name="Ahmed B."/>
            <person name="Halim A."/>
            <person name="Hossen Q.M.M."/>
            <person name="Hossain M.Z."/>
            <person name="Ahmed R."/>
            <person name="Khan M.M."/>
            <person name="Islam R."/>
            <person name="Rashid M.M."/>
            <person name="Khan S.A."/>
            <person name="Rahman M.S."/>
            <person name="Alam M."/>
        </authorList>
    </citation>
    <scope>NUCLEOTIDE SEQUENCE [LARGE SCALE GENOMIC DNA]</scope>
    <source>
        <strain evidence="25">cv. CVL-1</strain>
        <tissue evidence="24">Whole seedling</tissue>
    </source>
</reference>
<evidence type="ECO:0000256" key="12">
    <source>
        <dbReference type="ARBA" id="ARBA00022840"/>
    </source>
</evidence>
<dbReference type="SMART" id="SM00108">
    <property type="entry name" value="B_lectin"/>
    <property type="match status" value="1"/>
</dbReference>
<dbReference type="Gene3D" id="3.60.10.10">
    <property type="entry name" value="Endonuclease/exonuclease/phosphatase"/>
    <property type="match status" value="1"/>
</dbReference>
<keyword evidence="7" id="KW-0812">Transmembrane</keyword>
<dbReference type="InterPro" id="IPR000858">
    <property type="entry name" value="S_locus_glycoprot_dom"/>
</dbReference>
<evidence type="ECO:0000256" key="2">
    <source>
        <dbReference type="ARBA" id="ARBA00012513"/>
    </source>
</evidence>
<dbReference type="Gene3D" id="3.30.200.20">
    <property type="entry name" value="Phosphorylase Kinase, domain 1"/>
    <property type="match status" value="1"/>
</dbReference>
<evidence type="ECO:0000256" key="13">
    <source>
        <dbReference type="ARBA" id="ARBA00022989"/>
    </source>
</evidence>
<keyword evidence="5" id="KW-0597">Phosphoprotein</keyword>
<dbReference type="CDD" id="cd01098">
    <property type="entry name" value="PAN_AP_plant"/>
    <property type="match status" value="1"/>
</dbReference>
<dbReference type="Gene3D" id="3.30.1370.190">
    <property type="match status" value="1"/>
</dbReference>
<sequence length="1226" mass="138220">MGCDACSWLRPRLPLAMASPPLGQPLPEPIFFSSSFKPSFSSISSSMAGPTNSSSSSTGSYSRRQPTPSFDTSPEILRHWVEVHQPLASQDRFTVASYNILGDRNASKHKDLYLNVPSDYIRWGYRKRVLIEELMGWNSDIICMQEVDKYFDLRDMMEKAGYVGSYKRRTGDNVDGCATFWKPDKFRLLERESIEFKRFGLRDNVAQLSVFEIRYLSSRAQILSNRWGHVPVVLMGDFNSTPQSPIYKFLSTSELDIKLYNRRELSGQRSCHPSQVLGVNRESISPLTIMDRFLNDHWTGEEVRAATGSTDNYLVVHPLKLSSTYATVKGSTNTRDFNGEPLATSYHSKFLGTVDYLWYSEGILPTRVLDTLPIDILTRTGGLPCKVRQTKSSCDSLQTLQCRSLHLQTASFAHYRMLSVDFLADPANNNITRSNPLLQEQVLTSSGQSFELGFFQPNNSVHKYVGIWYKDITPRRYVWVANRQNPVTDSLTSLTIGRDGNLQLLDGSNQVTLWSTNVSISSNINTIAELLDNGNFALKDGLTGQNLWQSFDHPSDTLLLGGSLGFNSKTGERRVLTSWRSENDPSPGSFVLGLNPDQSPPQAYVWKGSVPYWRSGLWDKTTFIGIPDMDSSYSSVFEIKTDNEQGTVYFYANPHNQSVFKNIFMSSVGYLQALVGEGGDSLTINWEVPTNPCDIYGTCGPFGVCKASESPICSCLKGFEPYSDEEWSKGNWTRGCVRRNELLCEANPNSSATKNRGNVDDGFWKMDRMKLPDYSEIVDIDSSQCQQWCLNNCSCMAYAVVYGIGCLVWRGNLTDMQEFSFGGQEFFLRLTLSRASNKTPKEKLIISLTSIFGKHKRISKDFQVESDASSEILPGYTLRSHLRLEDPSELPMFDLDTILVATDNFSIRNKLGQGGFGPVYRGQLHDEKLVAVKRLSSSSGQGLEEFKNEVMLISKLQHRNLVRLFGYCIEKEERILVYEFMANKSLDTFLFDPRKKSELNWARRFNIIQGVARGLLYLHRDSCLRVIHRDLKVSNILLDDKMNPKISDFGLARIFQGTQHLANTHKVVGTLGYMSPEYALGGIFSEKSDVFSFGVLVLEIVNGRKVTTSYSADQYISLVNYAWQMWNQSKEVEFVDEALAKDSISSSQVKRCIHVGLLCVQDHAENRPTMPQVVFMLSSESETDQLPKPKQPAFTFQNALNSAAPDSNSDRIWSINEITESVLVAR</sequence>
<dbReference type="Gramene" id="OMO91954">
    <property type="protein sequence ID" value="OMO91954"/>
    <property type="gene ID" value="CCACVL1_06952"/>
</dbReference>
<dbReference type="SMART" id="SM00473">
    <property type="entry name" value="PAN_AP"/>
    <property type="match status" value="1"/>
</dbReference>
<dbReference type="InterPro" id="IPR036426">
    <property type="entry name" value="Bulb-type_lectin_dom_sf"/>
</dbReference>
<comment type="caution">
    <text evidence="24">The sequence shown here is derived from an EMBL/GenBank/DDBJ whole genome shotgun (WGS) entry which is preliminary data.</text>
</comment>
<evidence type="ECO:0000256" key="14">
    <source>
        <dbReference type="ARBA" id="ARBA00023136"/>
    </source>
</evidence>
<dbReference type="GO" id="GO:0005886">
    <property type="term" value="C:plasma membrane"/>
    <property type="evidence" value="ECO:0007669"/>
    <property type="project" value="UniProtKB-SubCell"/>
</dbReference>
<dbReference type="Pfam" id="PF01453">
    <property type="entry name" value="B_lectin"/>
    <property type="match status" value="1"/>
</dbReference>
<dbReference type="PROSITE" id="PS50948">
    <property type="entry name" value="PAN"/>
    <property type="match status" value="1"/>
</dbReference>
<dbReference type="CDD" id="cd00028">
    <property type="entry name" value="B_lectin"/>
    <property type="match status" value="1"/>
</dbReference>
<evidence type="ECO:0000259" key="23">
    <source>
        <dbReference type="PROSITE" id="PS50948"/>
    </source>
</evidence>
<dbReference type="EC" id="2.7.11.1" evidence="2"/>
<dbReference type="Pfam" id="PF07714">
    <property type="entry name" value="PK_Tyr_Ser-Thr"/>
    <property type="match status" value="1"/>
</dbReference>
<keyword evidence="9" id="KW-0430">Lectin</keyword>
<dbReference type="Pfam" id="PF03372">
    <property type="entry name" value="Exo_endo_phos"/>
    <property type="match status" value="1"/>
</dbReference>
<dbReference type="InterPro" id="IPR021820">
    <property type="entry name" value="S-locus_recpt_kinase_C"/>
</dbReference>
<dbReference type="SUPFAM" id="SSF56112">
    <property type="entry name" value="Protein kinase-like (PK-like)"/>
    <property type="match status" value="1"/>
</dbReference>
<evidence type="ECO:0000256" key="4">
    <source>
        <dbReference type="ARBA" id="ARBA00022527"/>
    </source>
</evidence>
<keyword evidence="3" id="KW-1003">Cell membrane</keyword>
<dbReference type="InterPro" id="IPR011009">
    <property type="entry name" value="Kinase-like_dom_sf"/>
</dbReference>
<evidence type="ECO:0000256" key="16">
    <source>
        <dbReference type="ARBA" id="ARBA00023170"/>
    </source>
</evidence>
<dbReference type="PROSITE" id="PS50011">
    <property type="entry name" value="PROTEIN_KINASE_DOM"/>
    <property type="match status" value="1"/>
</dbReference>
<keyword evidence="25" id="KW-1185">Reference proteome</keyword>